<comment type="caution">
    <text evidence="1">The sequence shown here is derived from an EMBL/GenBank/DDBJ whole genome shotgun (WGS) entry which is preliminary data.</text>
</comment>
<proteinExistence type="predicted"/>
<protein>
    <submittedName>
        <fullName evidence="1">Uncharacterized protein</fullName>
    </submittedName>
</protein>
<evidence type="ECO:0000313" key="1">
    <source>
        <dbReference type="EMBL" id="GFP76336.1"/>
    </source>
</evidence>
<reference evidence="1 2" key="1">
    <citation type="submission" date="2020-07" db="EMBL/GenBank/DDBJ databases">
        <title>A new beta-1,3-glucan-decomposing anaerobic bacterium isolated from anoxic soil subjected to biological soil disinfestation.</title>
        <authorList>
            <person name="Ueki A."/>
            <person name="Tonouchi A."/>
        </authorList>
    </citation>
    <scope>NUCLEOTIDE SEQUENCE [LARGE SCALE GENOMIC DNA]</scope>
    <source>
        <strain evidence="1 2">TW1</strain>
    </source>
</reference>
<sequence length="50" mass="5845">MATIKRSKTSAIIKKKKTVIPEEIFETEARKLYREVAKLISKERTSSYKD</sequence>
<dbReference type="AlphaFoldDB" id="A0A6V8SHX5"/>
<dbReference type="EMBL" id="BLZR01000001">
    <property type="protein sequence ID" value="GFP76336.1"/>
    <property type="molecule type" value="Genomic_DNA"/>
</dbReference>
<evidence type="ECO:0000313" key="2">
    <source>
        <dbReference type="Proteomes" id="UP000580568"/>
    </source>
</evidence>
<dbReference type="RefSeq" id="WP_183277774.1">
    <property type="nucleotide sequence ID" value="NZ_BLZR01000001.1"/>
</dbReference>
<keyword evidence="2" id="KW-1185">Reference proteome</keyword>
<organism evidence="1 2">
    <name type="scientific">Clostridium fungisolvens</name>
    <dbReference type="NCBI Taxonomy" id="1604897"/>
    <lineage>
        <taxon>Bacteria</taxon>
        <taxon>Bacillati</taxon>
        <taxon>Bacillota</taxon>
        <taxon>Clostridia</taxon>
        <taxon>Eubacteriales</taxon>
        <taxon>Clostridiaceae</taxon>
        <taxon>Clostridium</taxon>
    </lineage>
</organism>
<name>A0A6V8SHX5_9CLOT</name>
<gene>
    <name evidence="1" type="ORF">bsdtw1_02438</name>
</gene>
<dbReference type="Proteomes" id="UP000580568">
    <property type="component" value="Unassembled WGS sequence"/>
</dbReference>
<accession>A0A6V8SHX5</accession>